<evidence type="ECO:0000313" key="13">
    <source>
        <dbReference type="EMBL" id="HHO73185.1"/>
    </source>
</evidence>
<dbReference type="SUPFAM" id="SSF53098">
    <property type="entry name" value="Ribonuclease H-like"/>
    <property type="match status" value="1"/>
</dbReference>
<dbReference type="InterPro" id="IPR001352">
    <property type="entry name" value="RNase_HII/HIII"/>
</dbReference>
<reference evidence="13" key="1">
    <citation type="journal article" date="2020" name="mSystems">
        <title>Genome- and Community-Level Interaction Insights into Carbon Utilization and Element Cycling Functions of Hydrothermarchaeota in Hydrothermal Sediment.</title>
        <authorList>
            <person name="Zhou Z."/>
            <person name="Liu Y."/>
            <person name="Xu W."/>
            <person name="Pan J."/>
            <person name="Luo Z.H."/>
            <person name="Li M."/>
        </authorList>
    </citation>
    <scope>NUCLEOTIDE SEQUENCE [LARGE SCALE GENOMIC DNA]</scope>
    <source>
        <strain evidence="13">SpSt-114</strain>
    </source>
</reference>
<sequence>MPSIKLPKEYLQKAVELLLKKGFQKRDVPNAYASFTDGKAYITLYPSGSVLLQGDYPESLKDEILALVRTEGVLVGCDEAGKGDVFGPLVVCCALIRPENFHKVLELAPKDSKKVQDGELFKKLPMLERYVEFYCKVLEPLELNRLHREGKNLNRILDWAYRELIKEILSEEPSVKITVDAYSHRNPFGSLVSFEHKAEEKVEVACASMKARAEFLRWLEKHNLPKGSSKEVMELARKTKDKERYLKVFFLS</sequence>
<evidence type="ECO:0000256" key="3">
    <source>
        <dbReference type="ARBA" id="ARBA00004065"/>
    </source>
</evidence>
<proteinExistence type="inferred from homology"/>
<gene>
    <name evidence="13" type="ORF">ENN04_00920</name>
</gene>
<keyword evidence="8 10" id="KW-0255">Endonuclease</keyword>
<comment type="subcellular location">
    <subcellularLocation>
        <location evidence="4">Cytoplasm</location>
    </subcellularLocation>
</comment>
<dbReference type="GO" id="GO:0005737">
    <property type="term" value="C:cytoplasm"/>
    <property type="evidence" value="ECO:0007669"/>
    <property type="project" value="UniProtKB-SubCell"/>
</dbReference>
<feature type="domain" description="RNase H type-2" evidence="12">
    <location>
        <begin position="72"/>
        <end position="252"/>
    </location>
</feature>
<keyword evidence="5" id="KW-0963">Cytoplasm</keyword>
<keyword evidence="9 10" id="KW-0378">Hydrolase</keyword>
<dbReference type="PANTHER" id="PTHR10954:SF18">
    <property type="entry name" value="RIBONUCLEASE HII"/>
    <property type="match status" value="1"/>
</dbReference>
<feature type="binding site" evidence="10">
    <location>
        <position position="78"/>
    </location>
    <ligand>
        <name>a divalent metal cation</name>
        <dbReference type="ChEBI" id="CHEBI:60240"/>
    </ligand>
</feature>
<feature type="binding site" evidence="10">
    <location>
        <position position="79"/>
    </location>
    <ligand>
        <name>a divalent metal cation</name>
        <dbReference type="ChEBI" id="CHEBI:60240"/>
    </ligand>
</feature>
<accession>A0A7C5SX50</accession>
<dbReference type="GO" id="GO:0032299">
    <property type="term" value="C:ribonuclease H2 complex"/>
    <property type="evidence" value="ECO:0007669"/>
    <property type="project" value="TreeGrafter"/>
</dbReference>
<protein>
    <recommendedName>
        <fullName evidence="11">Ribonuclease</fullName>
        <ecNumber evidence="11">3.1.26.4</ecNumber>
    </recommendedName>
</protein>
<dbReference type="GO" id="GO:0004523">
    <property type="term" value="F:RNA-DNA hybrid ribonuclease activity"/>
    <property type="evidence" value="ECO:0007669"/>
    <property type="project" value="UniProtKB-UniRule"/>
</dbReference>
<evidence type="ECO:0000256" key="4">
    <source>
        <dbReference type="ARBA" id="ARBA00004496"/>
    </source>
</evidence>
<evidence type="ECO:0000256" key="7">
    <source>
        <dbReference type="ARBA" id="ARBA00022723"/>
    </source>
</evidence>
<dbReference type="EC" id="3.1.26.4" evidence="11"/>
<comment type="similarity">
    <text evidence="11">Belongs to the RNase HII family.</text>
</comment>
<keyword evidence="6 10" id="KW-0540">Nuclease</keyword>
<dbReference type="GO" id="GO:0003723">
    <property type="term" value="F:RNA binding"/>
    <property type="evidence" value="ECO:0007669"/>
    <property type="project" value="UniProtKB-UniRule"/>
</dbReference>
<dbReference type="InterPro" id="IPR012295">
    <property type="entry name" value="TBP_dom_sf"/>
</dbReference>
<dbReference type="PROSITE" id="PS51975">
    <property type="entry name" value="RNASE_H_2"/>
    <property type="match status" value="1"/>
</dbReference>
<dbReference type="InterPro" id="IPR036397">
    <property type="entry name" value="RNaseH_sf"/>
</dbReference>
<evidence type="ECO:0000256" key="6">
    <source>
        <dbReference type="ARBA" id="ARBA00022722"/>
    </source>
</evidence>
<dbReference type="GO" id="GO:0046872">
    <property type="term" value="F:metal ion binding"/>
    <property type="evidence" value="ECO:0007669"/>
    <property type="project" value="UniProtKB-KW"/>
</dbReference>
<dbReference type="AlphaFoldDB" id="A0A7C5SX50"/>
<dbReference type="Gene3D" id="3.30.420.10">
    <property type="entry name" value="Ribonuclease H-like superfamily/Ribonuclease H"/>
    <property type="match status" value="1"/>
</dbReference>
<evidence type="ECO:0000256" key="2">
    <source>
        <dbReference type="ARBA" id="ARBA00001946"/>
    </source>
</evidence>
<dbReference type="InterPro" id="IPR012337">
    <property type="entry name" value="RNaseH-like_sf"/>
</dbReference>
<keyword evidence="7 10" id="KW-0479">Metal-binding</keyword>
<evidence type="ECO:0000256" key="1">
    <source>
        <dbReference type="ARBA" id="ARBA00000077"/>
    </source>
</evidence>
<dbReference type="GO" id="GO:0043137">
    <property type="term" value="P:DNA replication, removal of RNA primer"/>
    <property type="evidence" value="ECO:0007669"/>
    <property type="project" value="TreeGrafter"/>
</dbReference>
<dbReference type="EMBL" id="DSAC01000011">
    <property type="protein sequence ID" value="HHO73185.1"/>
    <property type="molecule type" value="Genomic_DNA"/>
</dbReference>
<comment type="cofactor">
    <cofactor evidence="10">
        <name>Mn(2+)</name>
        <dbReference type="ChEBI" id="CHEBI:29035"/>
    </cofactor>
    <cofactor evidence="10">
        <name>Mg(2+)</name>
        <dbReference type="ChEBI" id="CHEBI:18420"/>
    </cofactor>
    <text evidence="10">Manganese or magnesium. Binds 1 divalent metal ion per monomer in the absence of substrate. May bind a second metal ion after substrate binding.</text>
</comment>
<dbReference type="PANTHER" id="PTHR10954">
    <property type="entry name" value="RIBONUCLEASE H2 SUBUNIT A"/>
    <property type="match status" value="1"/>
</dbReference>
<evidence type="ECO:0000256" key="9">
    <source>
        <dbReference type="ARBA" id="ARBA00022801"/>
    </source>
</evidence>
<dbReference type="Pfam" id="PF01351">
    <property type="entry name" value="RNase_HII"/>
    <property type="match status" value="1"/>
</dbReference>
<name>A0A7C5SX50_9AQUI</name>
<dbReference type="InterPro" id="IPR024567">
    <property type="entry name" value="RNase_HII/HIII_dom"/>
</dbReference>
<evidence type="ECO:0000256" key="5">
    <source>
        <dbReference type="ARBA" id="ARBA00022490"/>
    </source>
</evidence>
<comment type="caution">
    <text evidence="13">The sequence shown here is derived from an EMBL/GenBank/DDBJ whole genome shotgun (WGS) entry which is preliminary data.</text>
</comment>
<evidence type="ECO:0000259" key="12">
    <source>
        <dbReference type="PROSITE" id="PS51975"/>
    </source>
</evidence>
<comment type="function">
    <text evidence="3 11">Endonuclease that specifically degrades the RNA of RNA-DNA hybrids.</text>
</comment>
<comment type="catalytic activity">
    <reaction evidence="1 10 11">
        <text>Endonucleolytic cleavage to 5'-phosphomonoester.</text>
        <dbReference type="EC" id="3.1.26.4"/>
    </reaction>
</comment>
<evidence type="ECO:0000256" key="8">
    <source>
        <dbReference type="ARBA" id="ARBA00022759"/>
    </source>
</evidence>
<dbReference type="GO" id="GO:0006298">
    <property type="term" value="P:mismatch repair"/>
    <property type="evidence" value="ECO:0007669"/>
    <property type="project" value="TreeGrafter"/>
</dbReference>
<organism evidence="13">
    <name type="scientific">Thermocrinis ruber</name>
    <dbReference type="NCBI Taxonomy" id="75906"/>
    <lineage>
        <taxon>Bacteria</taxon>
        <taxon>Pseudomonadati</taxon>
        <taxon>Aquificota</taxon>
        <taxon>Aquificia</taxon>
        <taxon>Aquificales</taxon>
        <taxon>Aquificaceae</taxon>
        <taxon>Thermocrinis</taxon>
    </lineage>
</organism>
<evidence type="ECO:0000256" key="11">
    <source>
        <dbReference type="RuleBase" id="RU003515"/>
    </source>
</evidence>
<dbReference type="Gene3D" id="3.30.310.10">
    <property type="entry name" value="TATA-Binding Protein"/>
    <property type="match status" value="1"/>
</dbReference>
<evidence type="ECO:0000256" key="10">
    <source>
        <dbReference type="PROSITE-ProRule" id="PRU01319"/>
    </source>
</evidence>
<feature type="binding site" evidence="10">
    <location>
        <position position="180"/>
    </location>
    <ligand>
        <name>a divalent metal cation</name>
        <dbReference type="ChEBI" id="CHEBI:60240"/>
    </ligand>
</feature>
<comment type="cofactor">
    <cofactor evidence="2">
        <name>Mg(2+)</name>
        <dbReference type="ChEBI" id="CHEBI:18420"/>
    </cofactor>
</comment>